<comment type="caution">
    <text evidence="2">The sequence shown here is derived from an EMBL/GenBank/DDBJ whole genome shotgun (WGS) entry which is preliminary data.</text>
</comment>
<dbReference type="AlphaFoldDB" id="A0A814KJQ8"/>
<dbReference type="PANTHER" id="PTHR10918">
    <property type="entry name" value="HOMER"/>
    <property type="match status" value="1"/>
</dbReference>
<feature type="coiled-coil region" evidence="1">
    <location>
        <begin position="14"/>
        <end position="139"/>
    </location>
</feature>
<dbReference type="Gene3D" id="1.10.287.1490">
    <property type="match status" value="1"/>
</dbReference>
<organism evidence="2 3">
    <name type="scientific">Adineta ricciae</name>
    <name type="common">Rotifer</name>
    <dbReference type="NCBI Taxonomy" id="249248"/>
    <lineage>
        <taxon>Eukaryota</taxon>
        <taxon>Metazoa</taxon>
        <taxon>Spiralia</taxon>
        <taxon>Gnathifera</taxon>
        <taxon>Rotifera</taxon>
        <taxon>Eurotatoria</taxon>
        <taxon>Bdelloidea</taxon>
        <taxon>Adinetida</taxon>
        <taxon>Adinetidae</taxon>
        <taxon>Adineta</taxon>
    </lineage>
</organism>
<gene>
    <name evidence="2" type="ORF">XAT740_LOCUS15811</name>
</gene>
<dbReference type="EMBL" id="CAJNOR010000989">
    <property type="protein sequence ID" value="CAF1051761.1"/>
    <property type="molecule type" value="Genomic_DNA"/>
</dbReference>
<dbReference type="Proteomes" id="UP000663828">
    <property type="component" value="Unassembled WGS sequence"/>
</dbReference>
<evidence type="ECO:0000313" key="3">
    <source>
        <dbReference type="Proteomes" id="UP000663828"/>
    </source>
</evidence>
<evidence type="ECO:0000256" key="1">
    <source>
        <dbReference type="SAM" id="Coils"/>
    </source>
</evidence>
<keyword evidence="1" id="KW-0175">Coiled coil</keyword>
<dbReference type="SUPFAM" id="SSF57997">
    <property type="entry name" value="Tropomyosin"/>
    <property type="match status" value="1"/>
</dbReference>
<sequence length="198" mass="23485">NMYRHDIGFSSTNAKKWQEELEILRNNNAKLTTALQESHANVEEWKRQLQFYRDECSRLRQLVSNHHSPNDGQISEAQELKNLLDKADERNREQEQKILQLESQIQRYMTQINTLEDRFASTEEDNQRLRNEISTIHRRTPSSTHGTMSRSPNRNVEQLTRLRDLFEMKTNDLNQTLAAKTQDLQRLCLQITQTITEF</sequence>
<dbReference type="InterPro" id="IPR045027">
    <property type="entry name" value="Homer"/>
</dbReference>
<protein>
    <submittedName>
        <fullName evidence="2">Uncharacterized protein</fullName>
    </submittedName>
</protein>
<reference evidence="2" key="1">
    <citation type="submission" date="2021-02" db="EMBL/GenBank/DDBJ databases">
        <authorList>
            <person name="Nowell W R."/>
        </authorList>
    </citation>
    <scope>NUCLEOTIDE SEQUENCE</scope>
</reference>
<keyword evidence="3" id="KW-1185">Reference proteome</keyword>
<evidence type="ECO:0000313" key="2">
    <source>
        <dbReference type="EMBL" id="CAF1051761.1"/>
    </source>
</evidence>
<dbReference type="GO" id="GO:0035256">
    <property type="term" value="F:G protein-coupled glutamate receptor binding"/>
    <property type="evidence" value="ECO:0007669"/>
    <property type="project" value="InterPro"/>
</dbReference>
<accession>A0A814KJQ8</accession>
<feature type="non-terminal residue" evidence="2">
    <location>
        <position position="198"/>
    </location>
</feature>
<name>A0A814KJQ8_ADIRI</name>
<proteinExistence type="predicted"/>